<dbReference type="Proteomes" id="UP000238493">
    <property type="component" value="Unassembled WGS sequence"/>
</dbReference>
<comment type="similarity">
    <text evidence="2">Belongs to the hyi family.</text>
</comment>
<proteinExistence type="inferred from homology"/>
<dbReference type="PIRSF" id="PIRSF006241">
    <property type="entry name" value="HyI"/>
    <property type="match status" value="1"/>
</dbReference>
<dbReference type="InterPro" id="IPR026040">
    <property type="entry name" value="HyI-like"/>
</dbReference>
<dbReference type="GO" id="GO:0008903">
    <property type="term" value="F:hydroxypyruvate isomerase activity"/>
    <property type="evidence" value="ECO:0007669"/>
    <property type="project" value="TreeGrafter"/>
</dbReference>
<evidence type="ECO:0000313" key="6">
    <source>
        <dbReference type="Proteomes" id="UP000238493"/>
    </source>
</evidence>
<dbReference type="Gene3D" id="3.20.20.150">
    <property type="entry name" value="Divalent-metal-dependent TIM barrel enzymes"/>
    <property type="match status" value="1"/>
</dbReference>
<organism evidence="5 6">
    <name type="scientific">Brucella oryzae</name>
    <dbReference type="NCBI Taxonomy" id="335286"/>
    <lineage>
        <taxon>Bacteria</taxon>
        <taxon>Pseudomonadati</taxon>
        <taxon>Pseudomonadota</taxon>
        <taxon>Alphaproteobacteria</taxon>
        <taxon>Hyphomicrobiales</taxon>
        <taxon>Brucellaceae</taxon>
        <taxon>Brucella/Ochrobactrum group</taxon>
        <taxon>Brucella</taxon>
    </lineage>
</organism>
<reference evidence="5 6" key="1">
    <citation type="submission" date="2018-02" db="EMBL/GenBank/DDBJ databases">
        <title>Draft genome sequence of Ochrobactrum oryzae found in Brazil.</title>
        <authorList>
            <person name="Cerdeira L."/>
            <person name="Andrade F."/>
            <person name="Zacariotto T."/>
            <person name="Barbosa B."/>
            <person name="Santos S."/>
            <person name="Cassetari V."/>
            <person name="Lincopan N."/>
        </authorList>
    </citation>
    <scope>NUCLEOTIDE SEQUENCE [LARGE SCALE GENOMIC DNA]</scope>
    <source>
        <strain evidence="5 6">OA447</strain>
    </source>
</reference>
<dbReference type="Pfam" id="PF01261">
    <property type="entry name" value="AP_endonuc_2"/>
    <property type="match status" value="1"/>
</dbReference>
<feature type="active site" description="Proton donor/acceptor" evidence="3">
    <location>
        <position position="233"/>
    </location>
</feature>
<dbReference type="OrthoDB" id="9786584at2"/>
<dbReference type="InterPro" id="IPR036237">
    <property type="entry name" value="Xyl_isomerase-like_sf"/>
</dbReference>
<evidence type="ECO:0000256" key="1">
    <source>
        <dbReference type="ARBA" id="ARBA00023235"/>
    </source>
</evidence>
<dbReference type="AlphaFoldDB" id="A0A2S7IZV8"/>
<accession>A0A2S7IZV8</accession>
<dbReference type="PANTHER" id="PTHR43489">
    <property type="entry name" value="ISOMERASE"/>
    <property type="match status" value="1"/>
</dbReference>
<keyword evidence="6" id="KW-1185">Reference proteome</keyword>
<dbReference type="RefSeq" id="WP_104755488.1">
    <property type="nucleotide sequence ID" value="NZ_JBHEEO010000003.1"/>
</dbReference>
<gene>
    <name evidence="5" type="ORF">C3731_09695</name>
</gene>
<dbReference type="GO" id="GO:0046487">
    <property type="term" value="P:glyoxylate metabolic process"/>
    <property type="evidence" value="ECO:0007669"/>
    <property type="project" value="TreeGrafter"/>
</dbReference>
<evidence type="ECO:0000256" key="2">
    <source>
        <dbReference type="PIRNR" id="PIRNR006241"/>
    </source>
</evidence>
<evidence type="ECO:0000259" key="4">
    <source>
        <dbReference type="Pfam" id="PF01261"/>
    </source>
</evidence>
<protein>
    <submittedName>
        <fullName evidence="5">Isomerase</fullName>
    </submittedName>
</protein>
<dbReference type="InterPro" id="IPR050417">
    <property type="entry name" value="Sugar_Epim/Isomerase"/>
</dbReference>
<keyword evidence="1 2" id="KW-0413">Isomerase</keyword>
<dbReference type="PANTHER" id="PTHR43489:SF6">
    <property type="entry name" value="HYDROXYPYRUVATE ISOMERASE-RELATED"/>
    <property type="match status" value="1"/>
</dbReference>
<evidence type="ECO:0000313" key="5">
    <source>
        <dbReference type="EMBL" id="PQA73535.1"/>
    </source>
</evidence>
<name>A0A2S7IZV8_9HYPH</name>
<sequence>MLFSANLGFLWNDLPLPEAIRRAKEAGFEAVECHWPYKTPAEDVVEALAETGLVMLGLNTRRGNTGENGLLALPGREQEAHAAIDEAISYAAATGTEAVHAMAGIAEGTRARATFLKNLRYACTRARKHGITILIEPLNPYDAPGYFLRNTAQAEAIIRELDLPELRLMFDVYHQQITAGDICRSFETLLPIIGHVQIASVPMRERPDRGEVDYRFVLSYIQALGWTRPVGAEYRTNGSTEETLGWLPEFQAL</sequence>
<evidence type="ECO:0000256" key="3">
    <source>
        <dbReference type="PIRSR" id="PIRSR006241-50"/>
    </source>
</evidence>
<dbReference type="EMBL" id="PTRC01000016">
    <property type="protein sequence ID" value="PQA73535.1"/>
    <property type="molecule type" value="Genomic_DNA"/>
</dbReference>
<comment type="caution">
    <text evidence="5">The sequence shown here is derived from an EMBL/GenBank/DDBJ whole genome shotgun (WGS) entry which is preliminary data.</text>
</comment>
<dbReference type="SUPFAM" id="SSF51658">
    <property type="entry name" value="Xylose isomerase-like"/>
    <property type="match status" value="1"/>
</dbReference>
<feature type="active site" description="Proton donor/acceptor" evidence="3">
    <location>
        <position position="136"/>
    </location>
</feature>
<dbReference type="InterPro" id="IPR013022">
    <property type="entry name" value="Xyl_isomerase-like_TIM-brl"/>
</dbReference>
<feature type="domain" description="Xylose isomerase-like TIM barrel" evidence="4">
    <location>
        <begin position="20"/>
        <end position="248"/>
    </location>
</feature>